<proteinExistence type="predicted"/>
<keyword evidence="1" id="KW-0285">Flavoprotein</keyword>
<keyword evidence="5" id="KW-1185">Reference proteome</keyword>
<evidence type="ECO:0000313" key="4">
    <source>
        <dbReference type="EMBL" id="TWB35822.1"/>
    </source>
</evidence>
<feature type="domain" description="Flavodoxin-like" evidence="3">
    <location>
        <begin position="3"/>
        <end position="85"/>
    </location>
</feature>
<evidence type="ECO:0000256" key="2">
    <source>
        <dbReference type="ARBA" id="ARBA00022643"/>
    </source>
</evidence>
<dbReference type="Pfam" id="PF12682">
    <property type="entry name" value="Flavodoxin_4"/>
    <property type="match status" value="1"/>
</dbReference>
<dbReference type="Gene3D" id="3.40.50.360">
    <property type="match status" value="1"/>
</dbReference>
<reference evidence="4 5" key="1">
    <citation type="submission" date="2019-06" db="EMBL/GenBank/DDBJ databases">
        <title>Genomic Encyclopedia of Type Strains, Phase IV (KMG-V): Genome sequencing to study the core and pangenomes of soil and plant-associated prokaryotes.</title>
        <authorList>
            <person name="Whitman W."/>
        </authorList>
    </citation>
    <scope>NUCLEOTIDE SEQUENCE [LARGE SCALE GENOMIC DNA]</scope>
    <source>
        <strain evidence="4 5">BR 11622</strain>
    </source>
</reference>
<dbReference type="RefSeq" id="WP_145735571.1">
    <property type="nucleotide sequence ID" value="NZ_VITR01000018.1"/>
</dbReference>
<accession>A0A560GP93</accession>
<keyword evidence="2" id="KW-0288">FMN</keyword>
<name>A0A560GP93_9PROT</name>
<dbReference type="InterPro" id="IPR029039">
    <property type="entry name" value="Flavoprotein-like_sf"/>
</dbReference>
<protein>
    <submittedName>
        <fullName evidence="4">Flavodoxin-like protein</fullName>
    </submittedName>
</protein>
<dbReference type="OrthoDB" id="9806505at2"/>
<organism evidence="4 5">
    <name type="scientific">Nitrospirillum amazonense</name>
    <dbReference type="NCBI Taxonomy" id="28077"/>
    <lineage>
        <taxon>Bacteria</taxon>
        <taxon>Pseudomonadati</taxon>
        <taxon>Pseudomonadota</taxon>
        <taxon>Alphaproteobacteria</taxon>
        <taxon>Rhodospirillales</taxon>
        <taxon>Azospirillaceae</taxon>
        <taxon>Nitrospirillum</taxon>
    </lineage>
</organism>
<dbReference type="InterPro" id="IPR008254">
    <property type="entry name" value="Flavodoxin/NO_synth"/>
</dbReference>
<dbReference type="GO" id="GO:0010181">
    <property type="term" value="F:FMN binding"/>
    <property type="evidence" value="ECO:0007669"/>
    <property type="project" value="InterPro"/>
</dbReference>
<dbReference type="Proteomes" id="UP000315751">
    <property type="component" value="Unassembled WGS sequence"/>
</dbReference>
<dbReference type="EMBL" id="VITR01000018">
    <property type="protein sequence ID" value="TWB35822.1"/>
    <property type="molecule type" value="Genomic_DNA"/>
</dbReference>
<evidence type="ECO:0000256" key="1">
    <source>
        <dbReference type="ARBA" id="ARBA00022630"/>
    </source>
</evidence>
<evidence type="ECO:0000313" key="5">
    <source>
        <dbReference type="Proteomes" id="UP000315751"/>
    </source>
</evidence>
<evidence type="ECO:0000259" key="3">
    <source>
        <dbReference type="Pfam" id="PF12682"/>
    </source>
</evidence>
<dbReference type="SUPFAM" id="SSF52218">
    <property type="entry name" value="Flavoproteins"/>
    <property type="match status" value="1"/>
</dbReference>
<gene>
    <name evidence="4" type="ORF">FBZ90_11822</name>
</gene>
<sequence length="182" mass="19739">MAVLIACYSLTGTTRAVVQELARHLRADIEEIRCDRYTVSFLGWWRAAMDSRRRRLVEIAPAVHAVRDYDLVILAGPIWAWQPCPPLRAYVQRERAELPDTALLLTHGGSAGPQSLDALGAWVGKPPKARLTITAAEMKSGTYIETVAHFAQTVSPAPVPMAPVPVAPVPAPQPLAVDQCAG</sequence>
<dbReference type="AlphaFoldDB" id="A0A560GP93"/>
<comment type="caution">
    <text evidence="4">The sequence shown here is derived from an EMBL/GenBank/DDBJ whole genome shotgun (WGS) entry which is preliminary data.</text>
</comment>